<proteinExistence type="predicted"/>
<name>A0AAD9BJC9_DISEL</name>
<feature type="region of interest" description="Disordered" evidence="1">
    <location>
        <begin position="33"/>
        <end position="53"/>
    </location>
</feature>
<dbReference type="Proteomes" id="UP001228049">
    <property type="component" value="Unassembled WGS sequence"/>
</dbReference>
<reference evidence="2" key="1">
    <citation type="submission" date="2023-04" db="EMBL/GenBank/DDBJ databases">
        <title>Chromosome-level genome of Chaenocephalus aceratus.</title>
        <authorList>
            <person name="Park H."/>
        </authorList>
    </citation>
    <scope>NUCLEOTIDE SEQUENCE</scope>
    <source>
        <strain evidence="2">DE</strain>
        <tissue evidence="2">Muscle</tissue>
    </source>
</reference>
<evidence type="ECO:0000313" key="2">
    <source>
        <dbReference type="EMBL" id="KAK1884950.1"/>
    </source>
</evidence>
<accession>A0AAD9BJC9</accession>
<dbReference type="EMBL" id="JASDAP010000021">
    <property type="protein sequence ID" value="KAK1884950.1"/>
    <property type="molecule type" value="Genomic_DNA"/>
</dbReference>
<keyword evidence="3" id="KW-1185">Reference proteome</keyword>
<gene>
    <name evidence="2" type="ORF">KUDE01_031147</name>
</gene>
<organism evidence="2 3">
    <name type="scientific">Dissostichus eleginoides</name>
    <name type="common">Patagonian toothfish</name>
    <name type="synonym">Dissostichus amissus</name>
    <dbReference type="NCBI Taxonomy" id="100907"/>
    <lineage>
        <taxon>Eukaryota</taxon>
        <taxon>Metazoa</taxon>
        <taxon>Chordata</taxon>
        <taxon>Craniata</taxon>
        <taxon>Vertebrata</taxon>
        <taxon>Euteleostomi</taxon>
        <taxon>Actinopterygii</taxon>
        <taxon>Neopterygii</taxon>
        <taxon>Teleostei</taxon>
        <taxon>Neoteleostei</taxon>
        <taxon>Acanthomorphata</taxon>
        <taxon>Eupercaria</taxon>
        <taxon>Perciformes</taxon>
        <taxon>Notothenioidei</taxon>
        <taxon>Nototheniidae</taxon>
        <taxon>Dissostichus</taxon>
    </lineage>
</organism>
<comment type="caution">
    <text evidence="2">The sequence shown here is derived from an EMBL/GenBank/DDBJ whole genome shotgun (WGS) entry which is preliminary data.</text>
</comment>
<evidence type="ECO:0000256" key="1">
    <source>
        <dbReference type="SAM" id="MobiDB-lite"/>
    </source>
</evidence>
<sequence>MWLHGINPVLTFSWSLGRAAEELTTLTPRCHFPQPEGNQEAAGRSHACPGHRSRPRARAAVGAVKYEAPTLHGIGVASWRTGQDMILMYPVRLLKDHLNPKSPPNGKQKVESGR</sequence>
<evidence type="ECO:0000313" key="3">
    <source>
        <dbReference type="Proteomes" id="UP001228049"/>
    </source>
</evidence>
<protein>
    <submittedName>
        <fullName evidence="2">Poly [ADP-ribose] polymerase 2</fullName>
    </submittedName>
</protein>
<dbReference type="AlphaFoldDB" id="A0AAD9BJC9"/>